<sequence length="62" mass="6874">MRAAALIYPNASTIAEDQRHLRKSDDYVSELIEGAQASTWEAAKIACPIPADAMLLSWQRID</sequence>
<comment type="caution">
    <text evidence="1">The sequence shown here is derived from an EMBL/GenBank/DDBJ whole genome shotgun (WGS) entry which is preliminary data.</text>
</comment>
<evidence type="ECO:0000313" key="1">
    <source>
        <dbReference type="EMBL" id="GAA2186056.1"/>
    </source>
</evidence>
<keyword evidence="2" id="KW-1185">Reference proteome</keyword>
<evidence type="ECO:0000313" key="2">
    <source>
        <dbReference type="Proteomes" id="UP001501084"/>
    </source>
</evidence>
<name>A0ABP5MTQ6_9MICO</name>
<organism evidence="1 2">
    <name type="scientific">Leucobacter alluvii</name>
    <dbReference type="NCBI Taxonomy" id="340321"/>
    <lineage>
        <taxon>Bacteria</taxon>
        <taxon>Bacillati</taxon>
        <taxon>Actinomycetota</taxon>
        <taxon>Actinomycetes</taxon>
        <taxon>Micrococcales</taxon>
        <taxon>Microbacteriaceae</taxon>
        <taxon>Leucobacter</taxon>
    </lineage>
</organism>
<dbReference type="Proteomes" id="UP001501084">
    <property type="component" value="Unassembled WGS sequence"/>
</dbReference>
<dbReference type="RefSeq" id="WP_010155294.1">
    <property type="nucleotide sequence ID" value="NZ_BAAAOP010000003.1"/>
</dbReference>
<protein>
    <submittedName>
        <fullName evidence="1">Uncharacterized protein</fullName>
    </submittedName>
</protein>
<reference evidence="2" key="1">
    <citation type="journal article" date="2019" name="Int. J. Syst. Evol. Microbiol.">
        <title>The Global Catalogue of Microorganisms (GCM) 10K type strain sequencing project: providing services to taxonomists for standard genome sequencing and annotation.</title>
        <authorList>
            <consortium name="The Broad Institute Genomics Platform"/>
            <consortium name="The Broad Institute Genome Sequencing Center for Infectious Disease"/>
            <person name="Wu L."/>
            <person name="Ma J."/>
        </authorList>
    </citation>
    <scope>NUCLEOTIDE SEQUENCE [LARGE SCALE GENOMIC DNA]</scope>
    <source>
        <strain evidence="2">JCM 14919</strain>
    </source>
</reference>
<accession>A0ABP5MTQ6</accession>
<gene>
    <name evidence="1" type="ORF">GCM10009786_05110</name>
</gene>
<dbReference type="EMBL" id="BAAAOP010000003">
    <property type="protein sequence ID" value="GAA2186056.1"/>
    <property type="molecule type" value="Genomic_DNA"/>
</dbReference>
<proteinExistence type="predicted"/>